<dbReference type="InterPro" id="IPR011032">
    <property type="entry name" value="GroES-like_sf"/>
</dbReference>
<dbReference type="InterPro" id="IPR013154">
    <property type="entry name" value="ADH-like_N"/>
</dbReference>
<dbReference type="GO" id="GO:0005829">
    <property type="term" value="C:cytosol"/>
    <property type="evidence" value="ECO:0007669"/>
    <property type="project" value="TreeGrafter"/>
</dbReference>
<gene>
    <name evidence="3" type="ORF">TGEB3V08_LOCUS1502</name>
</gene>
<dbReference type="InterPro" id="IPR020843">
    <property type="entry name" value="ER"/>
</dbReference>
<dbReference type="Gene3D" id="3.40.50.720">
    <property type="entry name" value="NAD(P)-binding Rossmann-like Domain"/>
    <property type="match status" value="1"/>
</dbReference>
<evidence type="ECO:0000256" key="1">
    <source>
        <dbReference type="ARBA" id="ARBA00022857"/>
    </source>
</evidence>
<dbReference type="Pfam" id="PF13602">
    <property type="entry name" value="ADH_zinc_N_2"/>
    <property type="match status" value="1"/>
</dbReference>
<evidence type="ECO:0000259" key="2">
    <source>
        <dbReference type="SMART" id="SM00829"/>
    </source>
</evidence>
<dbReference type="Gene3D" id="3.90.180.10">
    <property type="entry name" value="Medium-chain alcohol dehydrogenases, catalytic domain"/>
    <property type="match status" value="2"/>
</dbReference>
<dbReference type="CDD" id="cd08253">
    <property type="entry name" value="zeta_crystallin"/>
    <property type="match status" value="1"/>
</dbReference>
<sequence length="431" mass="47150">MHMKTNQKRVCLFEVPPHENNSNELLLGQVLADSLKWLNEWETKVHQGKIRKEQFLTKVTADGLRAATCPEFGEFEFEFMVTEETIGSFSKVMKAIRILKYGGPEVLQVENVPIPSPAENEVLIRVRSSGINPVDTYMREGKHALSPTLPSILGRDVAGVVEEVGNSVTKFKKGDRVFAGLPNNGGYAEYATSEEKNVYPLSEKLTFNQGAAIYIPYFTAYRALVTKCRAKAGENVLIHGASGAVGNAAIQIAKKEKGYLNNAVAAIGCLGFDVVLENLANVNLSSDFSVLNNNGRIAVVGSRGTVEVNPRSLMITEGVVYGINMPISTEIIVGSVPIFQQELSEMGAAIVKGIEEGWVSPVVAREYGLEEAAQAHHDIIHNTGTLGKLVFKLEATPEHVVLECIETLEDRMNLQIPLQASTVYHILRDVD</sequence>
<dbReference type="GO" id="GO:0003730">
    <property type="term" value="F:mRNA 3'-UTR binding"/>
    <property type="evidence" value="ECO:0007669"/>
    <property type="project" value="TreeGrafter"/>
</dbReference>
<name>A0A7R9JQB1_TIMGE</name>
<dbReference type="PANTHER" id="PTHR44154">
    <property type="entry name" value="QUINONE OXIDOREDUCTASE"/>
    <property type="match status" value="1"/>
</dbReference>
<keyword evidence="1" id="KW-0521">NADP</keyword>
<dbReference type="AlphaFoldDB" id="A0A7R9JQB1"/>
<dbReference type="SMART" id="SM00829">
    <property type="entry name" value="PKS_ER"/>
    <property type="match status" value="1"/>
</dbReference>
<dbReference type="Pfam" id="PF08240">
    <property type="entry name" value="ADH_N"/>
    <property type="match status" value="1"/>
</dbReference>
<proteinExistence type="predicted"/>
<dbReference type="GO" id="GO:0070402">
    <property type="term" value="F:NADPH binding"/>
    <property type="evidence" value="ECO:0007669"/>
    <property type="project" value="TreeGrafter"/>
</dbReference>
<dbReference type="SUPFAM" id="SSF50129">
    <property type="entry name" value="GroES-like"/>
    <property type="match status" value="1"/>
</dbReference>
<dbReference type="PANTHER" id="PTHR44154:SF1">
    <property type="entry name" value="QUINONE OXIDOREDUCTASE"/>
    <property type="match status" value="1"/>
</dbReference>
<dbReference type="GO" id="GO:0003960">
    <property type="term" value="F:quinone reductase (NADPH) activity"/>
    <property type="evidence" value="ECO:0007669"/>
    <property type="project" value="TreeGrafter"/>
</dbReference>
<organism evidence="3">
    <name type="scientific">Timema genevievae</name>
    <name type="common">Walking stick</name>
    <dbReference type="NCBI Taxonomy" id="629358"/>
    <lineage>
        <taxon>Eukaryota</taxon>
        <taxon>Metazoa</taxon>
        <taxon>Ecdysozoa</taxon>
        <taxon>Arthropoda</taxon>
        <taxon>Hexapoda</taxon>
        <taxon>Insecta</taxon>
        <taxon>Pterygota</taxon>
        <taxon>Neoptera</taxon>
        <taxon>Polyneoptera</taxon>
        <taxon>Phasmatodea</taxon>
        <taxon>Timematodea</taxon>
        <taxon>Timematoidea</taxon>
        <taxon>Timematidae</taxon>
        <taxon>Timema</taxon>
    </lineage>
</organism>
<dbReference type="SUPFAM" id="SSF51735">
    <property type="entry name" value="NAD(P)-binding Rossmann-fold domains"/>
    <property type="match status" value="1"/>
</dbReference>
<protein>
    <recommendedName>
        <fullName evidence="2">Enoyl reductase (ER) domain-containing protein</fullName>
    </recommendedName>
</protein>
<dbReference type="EMBL" id="OE839458">
    <property type="protein sequence ID" value="CAD7587289.1"/>
    <property type="molecule type" value="Genomic_DNA"/>
</dbReference>
<dbReference type="InterPro" id="IPR036291">
    <property type="entry name" value="NAD(P)-bd_dom_sf"/>
</dbReference>
<reference evidence="3" key="1">
    <citation type="submission" date="2020-11" db="EMBL/GenBank/DDBJ databases">
        <authorList>
            <person name="Tran Van P."/>
        </authorList>
    </citation>
    <scope>NUCLEOTIDE SEQUENCE</scope>
</reference>
<feature type="domain" description="Enoyl reductase (ER)" evidence="2">
    <location>
        <begin position="102"/>
        <end position="391"/>
    </location>
</feature>
<dbReference type="InterPro" id="IPR051603">
    <property type="entry name" value="Zinc-ADH_QOR/CCCR"/>
</dbReference>
<evidence type="ECO:0000313" key="3">
    <source>
        <dbReference type="EMBL" id="CAD7587289.1"/>
    </source>
</evidence>
<accession>A0A7R9JQB1</accession>